<proteinExistence type="predicted"/>
<evidence type="ECO:0000313" key="3">
    <source>
        <dbReference type="Proteomes" id="UP001602245"/>
    </source>
</evidence>
<evidence type="ECO:0000259" key="1">
    <source>
        <dbReference type="Pfam" id="PF25199"/>
    </source>
</evidence>
<dbReference type="Proteomes" id="UP001602245">
    <property type="component" value="Unassembled WGS sequence"/>
</dbReference>
<dbReference type="EMBL" id="JBIAZU010000001">
    <property type="protein sequence ID" value="MFF5288490.1"/>
    <property type="molecule type" value="Genomic_DNA"/>
</dbReference>
<protein>
    <recommendedName>
        <fullName evidence="1">Novel STAND NTPase 5 domain-containing protein</fullName>
    </recommendedName>
</protein>
<evidence type="ECO:0000313" key="2">
    <source>
        <dbReference type="EMBL" id="MFF5288490.1"/>
    </source>
</evidence>
<accession>A0ABW6W7I6</accession>
<reference evidence="2 3" key="1">
    <citation type="submission" date="2024-10" db="EMBL/GenBank/DDBJ databases">
        <title>The Natural Products Discovery Center: Release of the First 8490 Sequenced Strains for Exploring Actinobacteria Biosynthetic Diversity.</title>
        <authorList>
            <person name="Kalkreuter E."/>
            <person name="Kautsar S.A."/>
            <person name="Yang D."/>
            <person name="Bader C.D."/>
            <person name="Teijaro C.N."/>
            <person name="Fluegel L."/>
            <person name="Davis C.M."/>
            <person name="Simpson J.R."/>
            <person name="Lauterbach L."/>
            <person name="Steele A.D."/>
            <person name="Gui C."/>
            <person name="Meng S."/>
            <person name="Li G."/>
            <person name="Viehrig K."/>
            <person name="Ye F."/>
            <person name="Su P."/>
            <person name="Kiefer A.F."/>
            <person name="Nichols A."/>
            <person name="Cepeda A.J."/>
            <person name="Yan W."/>
            <person name="Fan B."/>
            <person name="Jiang Y."/>
            <person name="Adhikari A."/>
            <person name="Zheng C.-J."/>
            <person name="Schuster L."/>
            <person name="Cowan T.M."/>
            <person name="Smanski M.J."/>
            <person name="Chevrette M.G."/>
            <person name="De Carvalho L.P.S."/>
            <person name="Shen B."/>
        </authorList>
    </citation>
    <scope>NUCLEOTIDE SEQUENCE [LARGE SCALE GENOMIC DNA]</scope>
    <source>
        <strain evidence="2 3">NPDC000087</strain>
    </source>
</reference>
<gene>
    <name evidence="2" type="ORF">ACFY35_03570</name>
</gene>
<dbReference type="Pfam" id="PF25199">
    <property type="entry name" value="nSTAND_NTPase5"/>
    <property type="match status" value="1"/>
</dbReference>
<dbReference type="InterPro" id="IPR057574">
    <property type="entry name" value="nSTAND_NTPase5_dom"/>
</dbReference>
<organism evidence="2 3">
    <name type="scientific">Paractinoplanes globisporus</name>
    <dbReference type="NCBI Taxonomy" id="113565"/>
    <lineage>
        <taxon>Bacteria</taxon>
        <taxon>Bacillati</taxon>
        <taxon>Actinomycetota</taxon>
        <taxon>Actinomycetes</taxon>
        <taxon>Micromonosporales</taxon>
        <taxon>Micromonosporaceae</taxon>
        <taxon>Paractinoplanes</taxon>
    </lineage>
</organism>
<keyword evidence="3" id="KW-1185">Reference proteome</keyword>
<name>A0ABW6W7I6_9ACTN</name>
<feature type="domain" description="Novel STAND NTPase 5" evidence="1">
    <location>
        <begin position="115"/>
        <end position="254"/>
    </location>
</feature>
<sequence>MDDELEGVHANRQAILDSLYDKAEGQREPIGIADIPARGASDAEVAAAVSFLRDAKLIEKSGLGSDIQLTHAGIVDVEKRRSELIFGMNSASWIRIDSHFLEPYKDNRSTEDAIAYIDGRRPDWGDCLPSVTPRRGVALGILKDLTSLAGGQAYRPRLWAILGATGEGKSTSLMQVIVDIALLEGPFVVLWRKVKGRLSADEIAKLPKDRIYLIGSDDGEEVAGEILEAMQKTGRTDVHYCIAATTTEWQRVGARAMPWKSYSQFDEKQLRGLDQADAELIVRVWEQHGKQGLRELAKEPDTTARATALVDATKKEASHTEGAFFGGMLRVRYGEYLKDHIRELLGKLVGRKLQDGVPYPQIYMLIAAAHSTQLLLTPEILATAVGLEATTVRSVAIDPLSDEAVVSMAGGYVYMRHRLIAVASLELAESRGMSIPELYTSLVRSAIIVGRRKFVDGFSDYVRLPRHFEKTRLDVAIALAEMINVEMPDKLTNIHSLGRVLLLAGRLEAASATYQRASSRLDSMTDGDHRLGQVRRIYYFEWGHVEYKLENYAISCWLKAISIADLDSEKRPVVYRLSETPQDHLERTLTSISANLLQLHQRTANGEFLETANGVIVLTRRLTLSAVGDRVQKAVEDRVAGLSLAPVSDIAAKLLFREGVRLAFENRERELPALPDGRELEFSQLFARLGL</sequence>
<comment type="caution">
    <text evidence="2">The sequence shown here is derived from an EMBL/GenBank/DDBJ whole genome shotgun (WGS) entry which is preliminary data.</text>
</comment>
<dbReference type="RefSeq" id="WP_157295738.1">
    <property type="nucleotide sequence ID" value="NZ_JBIAZU010000001.1"/>
</dbReference>